<dbReference type="OrthoDB" id="5148046at2"/>
<dbReference type="Proteomes" id="UP000195101">
    <property type="component" value="Unassembled WGS sequence"/>
</dbReference>
<reference evidence="1 2" key="1">
    <citation type="submission" date="2016-08" db="EMBL/GenBank/DDBJ databases">
        <title>Genome sequence of Clavibacter michiganensis spp strain CFBP8019.</title>
        <authorList>
            <person name="Thapa S.P."/>
            <person name="Coaker G."/>
            <person name="Jacques M.-A."/>
        </authorList>
    </citation>
    <scope>NUCLEOTIDE SEQUENCE [LARGE SCALE GENOMIC DNA]</scope>
    <source>
        <strain evidence="1">CFBP8019</strain>
    </source>
</reference>
<evidence type="ECO:0000313" key="1">
    <source>
        <dbReference type="EMBL" id="OUE26276.1"/>
    </source>
</evidence>
<gene>
    <name evidence="1" type="ORF">BFL37_05345</name>
</gene>
<accession>A0A251YPU3</accession>
<keyword evidence="2" id="KW-1185">Reference proteome</keyword>
<proteinExistence type="predicted"/>
<protein>
    <submittedName>
        <fullName evidence="1">Uncharacterized protein</fullName>
    </submittedName>
</protein>
<name>A0A251YPU3_9MICO</name>
<dbReference type="AlphaFoldDB" id="A0A251YPU3"/>
<organism evidence="1 2">
    <name type="scientific">Clavibacter michiganensis</name>
    <dbReference type="NCBI Taxonomy" id="28447"/>
    <lineage>
        <taxon>Bacteria</taxon>
        <taxon>Bacillati</taxon>
        <taxon>Actinomycetota</taxon>
        <taxon>Actinomycetes</taxon>
        <taxon>Micrococcales</taxon>
        <taxon>Microbacteriaceae</taxon>
        <taxon>Clavibacter</taxon>
    </lineage>
</organism>
<evidence type="ECO:0000313" key="2">
    <source>
        <dbReference type="Proteomes" id="UP000195101"/>
    </source>
</evidence>
<dbReference type="EMBL" id="MDJZ01000008">
    <property type="protein sequence ID" value="OUE26276.1"/>
    <property type="molecule type" value="Genomic_DNA"/>
</dbReference>
<sequence length="173" mass="17537">MTPTSPSVRSLRRGGLAAGLVLVSALGSGLGLAGCSQVGDVVREAAHEGAEQMRHSVEDVIGDTLGKVQVSTDGHVPDSFPTDAVPFPEGKLLGGGAAPEGTGWVAQVAVPDVEGGFQDAQARLEATGYASSEVASDAQSGYGRFESDAYTVIVTVSADPGSPVATYVVLPRR</sequence>
<comment type="caution">
    <text evidence="1">The sequence shown here is derived from an EMBL/GenBank/DDBJ whole genome shotgun (WGS) entry which is preliminary data.</text>
</comment>